<dbReference type="InterPro" id="IPR020846">
    <property type="entry name" value="MFS_dom"/>
</dbReference>
<evidence type="ECO:0000256" key="6">
    <source>
        <dbReference type="SAM" id="Phobius"/>
    </source>
</evidence>
<feature type="transmembrane region" description="Helical" evidence="6">
    <location>
        <begin position="283"/>
        <end position="304"/>
    </location>
</feature>
<dbReference type="SUPFAM" id="SSF103473">
    <property type="entry name" value="MFS general substrate transporter"/>
    <property type="match status" value="1"/>
</dbReference>
<evidence type="ECO:0000256" key="5">
    <source>
        <dbReference type="ARBA" id="ARBA00023136"/>
    </source>
</evidence>
<dbReference type="EMBL" id="SNYJ01000016">
    <property type="protein sequence ID" value="TDQ36781.1"/>
    <property type="molecule type" value="Genomic_DNA"/>
</dbReference>
<feature type="domain" description="Major facilitator superfamily (MFS) profile" evidence="7">
    <location>
        <begin position="10"/>
        <end position="398"/>
    </location>
</feature>
<dbReference type="OrthoDB" id="9809599at2"/>
<keyword evidence="3 6" id="KW-0812">Transmembrane</keyword>
<accession>A0A4R6TTX8</accession>
<keyword evidence="2" id="KW-0813">Transport</keyword>
<keyword evidence="5 6" id="KW-0472">Membrane</keyword>
<dbReference type="Pfam" id="PF07690">
    <property type="entry name" value="MFS_1"/>
    <property type="match status" value="1"/>
</dbReference>
<feature type="transmembrane region" description="Helical" evidence="6">
    <location>
        <begin position="251"/>
        <end position="271"/>
    </location>
</feature>
<keyword evidence="4 6" id="KW-1133">Transmembrane helix</keyword>
<evidence type="ECO:0000256" key="3">
    <source>
        <dbReference type="ARBA" id="ARBA00022692"/>
    </source>
</evidence>
<organism evidence="8 9">
    <name type="scientific">Aureibacillus halotolerans</name>
    <dbReference type="NCBI Taxonomy" id="1508390"/>
    <lineage>
        <taxon>Bacteria</taxon>
        <taxon>Bacillati</taxon>
        <taxon>Bacillota</taxon>
        <taxon>Bacilli</taxon>
        <taxon>Bacillales</taxon>
        <taxon>Bacillaceae</taxon>
        <taxon>Aureibacillus</taxon>
    </lineage>
</organism>
<feature type="transmembrane region" description="Helical" evidence="6">
    <location>
        <begin position="51"/>
        <end position="72"/>
    </location>
</feature>
<dbReference type="InterPro" id="IPR051788">
    <property type="entry name" value="MFS_Transporter"/>
</dbReference>
<reference evidence="8 9" key="1">
    <citation type="submission" date="2019-03" db="EMBL/GenBank/DDBJ databases">
        <title>Genomic Encyclopedia of Type Strains, Phase IV (KMG-IV): sequencing the most valuable type-strain genomes for metagenomic binning, comparative biology and taxonomic classification.</title>
        <authorList>
            <person name="Goeker M."/>
        </authorList>
    </citation>
    <scope>NUCLEOTIDE SEQUENCE [LARGE SCALE GENOMIC DNA]</scope>
    <source>
        <strain evidence="8 9">DSM 28697</strain>
    </source>
</reference>
<dbReference type="GO" id="GO:0005886">
    <property type="term" value="C:plasma membrane"/>
    <property type="evidence" value="ECO:0007669"/>
    <property type="project" value="UniProtKB-SubCell"/>
</dbReference>
<dbReference type="Proteomes" id="UP000295632">
    <property type="component" value="Unassembled WGS sequence"/>
</dbReference>
<dbReference type="InterPro" id="IPR036259">
    <property type="entry name" value="MFS_trans_sf"/>
</dbReference>
<feature type="transmembrane region" description="Helical" evidence="6">
    <location>
        <begin position="104"/>
        <end position="123"/>
    </location>
</feature>
<dbReference type="PROSITE" id="PS50850">
    <property type="entry name" value="MFS"/>
    <property type="match status" value="1"/>
</dbReference>
<dbReference type="RefSeq" id="WP_133581568.1">
    <property type="nucleotide sequence ID" value="NZ_SNYJ01000016.1"/>
</dbReference>
<proteinExistence type="predicted"/>
<comment type="caution">
    <text evidence="8">The sequence shown here is derived from an EMBL/GenBank/DDBJ whole genome shotgun (WGS) entry which is preliminary data.</text>
</comment>
<feature type="transmembrane region" description="Helical" evidence="6">
    <location>
        <begin position="170"/>
        <end position="188"/>
    </location>
</feature>
<dbReference type="Gene3D" id="1.20.1250.20">
    <property type="entry name" value="MFS general substrate transporter like domains"/>
    <property type="match status" value="2"/>
</dbReference>
<evidence type="ECO:0000256" key="1">
    <source>
        <dbReference type="ARBA" id="ARBA00004651"/>
    </source>
</evidence>
<feature type="transmembrane region" description="Helical" evidence="6">
    <location>
        <begin position="144"/>
        <end position="164"/>
    </location>
</feature>
<evidence type="ECO:0000259" key="7">
    <source>
        <dbReference type="PROSITE" id="PS50850"/>
    </source>
</evidence>
<feature type="transmembrane region" description="Helical" evidence="6">
    <location>
        <begin position="310"/>
        <end position="329"/>
    </location>
</feature>
<gene>
    <name evidence="8" type="ORF">EV213_11681</name>
</gene>
<dbReference type="CDD" id="cd17393">
    <property type="entry name" value="MFS_MosC_like"/>
    <property type="match status" value="1"/>
</dbReference>
<feature type="transmembrane region" description="Helical" evidence="6">
    <location>
        <begin position="12"/>
        <end position="31"/>
    </location>
</feature>
<dbReference type="InterPro" id="IPR011701">
    <property type="entry name" value="MFS"/>
</dbReference>
<dbReference type="PANTHER" id="PTHR23514:SF13">
    <property type="entry name" value="INNER MEMBRANE PROTEIN YBJJ"/>
    <property type="match status" value="1"/>
</dbReference>
<dbReference type="PANTHER" id="PTHR23514">
    <property type="entry name" value="BYPASS OF STOP CODON PROTEIN 6"/>
    <property type="match status" value="1"/>
</dbReference>
<feature type="transmembrane region" description="Helical" evidence="6">
    <location>
        <begin position="371"/>
        <end position="389"/>
    </location>
</feature>
<evidence type="ECO:0000256" key="2">
    <source>
        <dbReference type="ARBA" id="ARBA00022448"/>
    </source>
</evidence>
<evidence type="ECO:0000313" key="9">
    <source>
        <dbReference type="Proteomes" id="UP000295632"/>
    </source>
</evidence>
<protein>
    <submittedName>
        <fullName evidence="8">Fucose permease</fullName>
    </submittedName>
</protein>
<name>A0A4R6TTX8_9BACI</name>
<feature type="transmembrane region" description="Helical" evidence="6">
    <location>
        <begin position="341"/>
        <end position="359"/>
    </location>
</feature>
<feature type="transmembrane region" description="Helical" evidence="6">
    <location>
        <begin position="222"/>
        <end position="239"/>
    </location>
</feature>
<dbReference type="GO" id="GO:0022857">
    <property type="term" value="F:transmembrane transporter activity"/>
    <property type="evidence" value="ECO:0007669"/>
    <property type="project" value="InterPro"/>
</dbReference>
<evidence type="ECO:0000313" key="8">
    <source>
        <dbReference type="EMBL" id="TDQ36781.1"/>
    </source>
</evidence>
<keyword evidence="9" id="KW-1185">Reference proteome</keyword>
<dbReference type="AlphaFoldDB" id="A0A4R6TTX8"/>
<evidence type="ECO:0000256" key="4">
    <source>
        <dbReference type="ARBA" id="ARBA00022989"/>
    </source>
</evidence>
<feature type="transmembrane region" description="Helical" evidence="6">
    <location>
        <begin position="79"/>
        <end position="98"/>
    </location>
</feature>
<sequence>MKQQLTTRQLLLWRVATYFYFALPGLALASWVSRTPTIRDTLDASTSVMGWIIFGMSSGSIIGLLFASPLIARFGGRPNLVIGLSLCSLGLIVLGTGGSLIPQTILVFIGLFIFGMGNGLTDVTMNVEGTAIEHTVKKSILTSFHASFSLGTFVGALLGALALWLNLSVFVHITVIAFIVFGSALYLARFIPEGTGKETAGDEQQPTMTSKERLAIWKEPRTVMLGILVLGMAFAEGSANDWLPLIMVDGYGVTEASGSIIFGVFLAAMTIGRATGDALVNRLGRVLVLRLAALSAIIGMLIIISGVSFTAAAVGAVFWGIGAAFGFPLGLSAAGDNPRGMAVRVGAVSTTGYVAFLVGPPMLGFVGDEIGLLRALFIVLAAVLLAAVFSHAAKPTGSRHTT</sequence>
<comment type="subcellular location">
    <subcellularLocation>
        <location evidence="1">Cell membrane</location>
        <topology evidence="1">Multi-pass membrane protein</topology>
    </subcellularLocation>
</comment>